<keyword evidence="2" id="KW-1133">Transmembrane helix</keyword>
<evidence type="ECO:0000313" key="4">
    <source>
        <dbReference type="EMBL" id="DBA29504.1"/>
    </source>
</evidence>
<reference evidence="4" key="1">
    <citation type="thesis" date="2020" institute="ProQuest LLC" country="789 East Eisenhower Parkway, Ann Arbor, MI, USA">
        <title>Comparative Genomics and Chromosome Evolution.</title>
        <authorList>
            <person name="Mudd A.B."/>
        </authorList>
    </citation>
    <scope>NUCLEOTIDE SEQUENCE</scope>
    <source>
        <strain evidence="4">1538</strain>
        <tissue evidence="4">Blood</tissue>
    </source>
</reference>
<accession>A0AAV3ADX1</accession>
<dbReference type="Gene3D" id="2.60.40.10">
    <property type="entry name" value="Immunoglobulins"/>
    <property type="match status" value="1"/>
</dbReference>
<keyword evidence="5" id="KW-1185">Reference proteome</keyword>
<keyword evidence="2" id="KW-0812">Transmembrane</keyword>
<comment type="caution">
    <text evidence="4">The sequence shown here is derived from an EMBL/GenBank/DDBJ whole genome shotgun (WGS) entry which is preliminary data.</text>
</comment>
<evidence type="ECO:0000313" key="5">
    <source>
        <dbReference type="Proteomes" id="UP001181693"/>
    </source>
</evidence>
<evidence type="ECO:0000256" key="1">
    <source>
        <dbReference type="SAM" id="MobiDB-lite"/>
    </source>
</evidence>
<feature type="chain" id="PRO_5043640622" evidence="3">
    <location>
        <begin position="21"/>
        <end position="357"/>
    </location>
</feature>
<feature type="compositionally biased region" description="Polar residues" evidence="1">
    <location>
        <begin position="348"/>
        <end position="357"/>
    </location>
</feature>
<feature type="transmembrane region" description="Helical" evidence="2">
    <location>
        <begin position="267"/>
        <end position="289"/>
    </location>
</feature>
<keyword evidence="3" id="KW-0732">Signal</keyword>
<name>A0AAV3ADX1_PYXAD</name>
<evidence type="ECO:0000256" key="3">
    <source>
        <dbReference type="SAM" id="SignalP"/>
    </source>
</evidence>
<feature type="region of interest" description="Disordered" evidence="1">
    <location>
        <begin position="332"/>
        <end position="357"/>
    </location>
</feature>
<dbReference type="AlphaFoldDB" id="A0AAV3ADX1"/>
<keyword evidence="2" id="KW-0472">Membrane</keyword>
<feature type="transmembrane region" description="Helical" evidence="2">
    <location>
        <begin position="159"/>
        <end position="185"/>
    </location>
</feature>
<gene>
    <name evidence="4" type="ORF">GDO54_009727</name>
</gene>
<organism evidence="4 5">
    <name type="scientific">Pyxicephalus adspersus</name>
    <name type="common">African bullfrog</name>
    <dbReference type="NCBI Taxonomy" id="30357"/>
    <lineage>
        <taxon>Eukaryota</taxon>
        <taxon>Metazoa</taxon>
        <taxon>Chordata</taxon>
        <taxon>Craniata</taxon>
        <taxon>Vertebrata</taxon>
        <taxon>Euteleostomi</taxon>
        <taxon>Amphibia</taxon>
        <taxon>Batrachia</taxon>
        <taxon>Anura</taxon>
        <taxon>Neobatrachia</taxon>
        <taxon>Ranoidea</taxon>
        <taxon>Pyxicephalidae</taxon>
        <taxon>Pyxicephalinae</taxon>
        <taxon>Pyxicephalus</taxon>
    </lineage>
</organism>
<feature type="signal peptide" evidence="3">
    <location>
        <begin position="1"/>
        <end position="20"/>
    </location>
</feature>
<dbReference type="EMBL" id="DYDO01000003">
    <property type="protein sequence ID" value="DBA29504.1"/>
    <property type="molecule type" value="Genomic_DNA"/>
</dbReference>
<evidence type="ECO:0000256" key="2">
    <source>
        <dbReference type="SAM" id="Phobius"/>
    </source>
</evidence>
<feature type="transmembrane region" description="Helical" evidence="2">
    <location>
        <begin position="301"/>
        <end position="324"/>
    </location>
</feature>
<protein>
    <submittedName>
        <fullName evidence="4">Uncharacterized protein</fullName>
    </submittedName>
</protein>
<feature type="transmembrane region" description="Helical" evidence="2">
    <location>
        <begin position="197"/>
        <end position="222"/>
    </location>
</feature>
<dbReference type="Proteomes" id="UP001181693">
    <property type="component" value="Unassembled WGS sequence"/>
</dbReference>
<feature type="transmembrane region" description="Helical" evidence="2">
    <location>
        <begin position="228"/>
        <end position="246"/>
    </location>
</feature>
<dbReference type="InterPro" id="IPR013783">
    <property type="entry name" value="Ig-like_fold"/>
</dbReference>
<proteinExistence type="predicted"/>
<sequence>MGISSDFILCMICLIPAVSSLPAVYRTGDGVTQFVSVQAGSSLHLVESTFCMDTENRHYELRNREDQIGSYDLGLFKGRLQFQNRLTFTENNCTFTVSDVMSSDTGVYTLITMIDKNNQLETHETKFNVSVFDNVPSSELPENNTDIVLSSGTPDNNTAIVLGFFSFCLSMAPTVNAFCSLLNGFISWKDERIKKAVINGLVLNGVISLFCQVTSIVLSFVLGNNYNSLFIVAVILFVTTFGYHMYKLLRLALQGFNCRKLQKLWKCCFWLLLLVQVAFTFFIGLHYYLTYGQIHLEKKGYLIFVSFVVFLGILAILCLMFYFCSPLPKTNEEKKPEESSMIPASDGEASSTSISEF</sequence>